<reference evidence="1 2" key="1">
    <citation type="journal article" date="2021" name="Hortic Res">
        <title>Chromosome-scale assembly of the Dendrobium chrysotoxum genome enhances the understanding of orchid evolution.</title>
        <authorList>
            <person name="Zhang Y."/>
            <person name="Zhang G.Q."/>
            <person name="Zhang D."/>
            <person name="Liu X.D."/>
            <person name="Xu X.Y."/>
            <person name="Sun W.H."/>
            <person name="Yu X."/>
            <person name="Zhu X."/>
            <person name="Wang Z.W."/>
            <person name="Zhao X."/>
            <person name="Zhong W.Y."/>
            <person name="Chen H."/>
            <person name="Yin W.L."/>
            <person name="Huang T."/>
            <person name="Niu S.C."/>
            <person name="Liu Z.J."/>
        </authorList>
    </citation>
    <scope>NUCLEOTIDE SEQUENCE [LARGE SCALE GENOMIC DNA]</scope>
    <source>
        <strain evidence="1">Lindl</strain>
    </source>
</reference>
<comment type="caution">
    <text evidence="1">The sequence shown here is derived from an EMBL/GenBank/DDBJ whole genome shotgun (WGS) entry which is preliminary data.</text>
</comment>
<dbReference type="AlphaFoldDB" id="A0AAV7G7G8"/>
<organism evidence="1 2">
    <name type="scientific">Dendrobium chrysotoxum</name>
    <name type="common">Orchid</name>
    <dbReference type="NCBI Taxonomy" id="161865"/>
    <lineage>
        <taxon>Eukaryota</taxon>
        <taxon>Viridiplantae</taxon>
        <taxon>Streptophyta</taxon>
        <taxon>Embryophyta</taxon>
        <taxon>Tracheophyta</taxon>
        <taxon>Spermatophyta</taxon>
        <taxon>Magnoliopsida</taxon>
        <taxon>Liliopsida</taxon>
        <taxon>Asparagales</taxon>
        <taxon>Orchidaceae</taxon>
        <taxon>Epidendroideae</taxon>
        <taxon>Malaxideae</taxon>
        <taxon>Dendrobiinae</taxon>
        <taxon>Dendrobium</taxon>
    </lineage>
</organism>
<protein>
    <submittedName>
        <fullName evidence="1">Uncharacterized protein</fullName>
    </submittedName>
</protein>
<name>A0AAV7G7G8_DENCH</name>
<accession>A0AAV7G7G8</accession>
<evidence type="ECO:0000313" key="1">
    <source>
        <dbReference type="EMBL" id="KAH0452181.1"/>
    </source>
</evidence>
<keyword evidence="2" id="KW-1185">Reference proteome</keyword>
<proteinExistence type="predicted"/>
<dbReference type="Proteomes" id="UP000775213">
    <property type="component" value="Unassembled WGS sequence"/>
</dbReference>
<sequence>MAGGAKRTDGDGIAEVRWGVAARADGEGDDVGAVCNGGVHGGEDIRVKAACGPADLVGGDAGFSGDPSGFALGVAKEASA</sequence>
<gene>
    <name evidence="1" type="ORF">IEQ34_019480</name>
</gene>
<dbReference type="EMBL" id="JAGFBR010000017">
    <property type="protein sequence ID" value="KAH0452181.1"/>
    <property type="molecule type" value="Genomic_DNA"/>
</dbReference>
<evidence type="ECO:0000313" key="2">
    <source>
        <dbReference type="Proteomes" id="UP000775213"/>
    </source>
</evidence>